<evidence type="ECO:0008006" key="2">
    <source>
        <dbReference type="Google" id="ProtNLM"/>
    </source>
</evidence>
<evidence type="ECO:0000313" key="1">
    <source>
        <dbReference type="EMBL" id="SUZ57813.1"/>
    </source>
</evidence>
<gene>
    <name evidence="1" type="ORF">METZ01_LOCUS10667</name>
</gene>
<proteinExistence type="predicted"/>
<dbReference type="PROSITE" id="PS51318">
    <property type="entry name" value="TAT"/>
    <property type="match status" value="1"/>
</dbReference>
<protein>
    <recommendedName>
        <fullName evidence="2">Twin-arginine translocation signal domain-containing protein</fullName>
    </recommendedName>
</protein>
<organism evidence="1">
    <name type="scientific">marine metagenome</name>
    <dbReference type="NCBI Taxonomy" id="408172"/>
    <lineage>
        <taxon>unclassified sequences</taxon>
        <taxon>metagenomes</taxon>
        <taxon>ecological metagenomes</taxon>
    </lineage>
</organism>
<dbReference type="InterPro" id="IPR006311">
    <property type="entry name" value="TAT_signal"/>
</dbReference>
<dbReference type="EMBL" id="UINC01000580">
    <property type="protein sequence ID" value="SUZ57813.1"/>
    <property type="molecule type" value="Genomic_DNA"/>
</dbReference>
<reference evidence="1" key="1">
    <citation type="submission" date="2018-05" db="EMBL/GenBank/DDBJ databases">
        <authorList>
            <person name="Lanie J.A."/>
            <person name="Ng W.-L."/>
            <person name="Kazmierczak K.M."/>
            <person name="Andrzejewski T.M."/>
            <person name="Davidsen T.M."/>
            <person name="Wayne K.J."/>
            <person name="Tettelin H."/>
            <person name="Glass J.I."/>
            <person name="Rusch D."/>
            <person name="Podicherti R."/>
            <person name="Tsui H.-C.T."/>
            <person name="Winkler M.E."/>
        </authorList>
    </citation>
    <scope>NUCLEOTIDE SEQUENCE</scope>
</reference>
<sequence length="95" mass="10697">MTVTRRQFTKVAGVGAAGLAMAWQQACAQVAETGEISTQTLHTLLDAQGPRGIYERQEEFERLRRAVANSIRISNELRRFPLNDDEQPLTIFHRG</sequence>
<dbReference type="AlphaFoldDB" id="A0A381NWF9"/>
<name>A0A381NWF9_9ZZZZ</name>
<accession>A0A381NWF9</accession>